<reference evidence="3" key="1">
    <citation type="journal article" date="2019" name="Int. J. Syst. Evol. Microbiol.">
        <title>The Global Catalogue of Microorganisms (GCM) 10K type strain sequencing project: providing services to taxonomists for standard genome sequencing and annotation.</title>
        <authorList>
            <consortium name="The Broad Institute Genomics Platform"/>
            <consortium name="The Broad Institute Genome Sequencing Center for Infectious Disease"/>
            <person name="Wu L."/>
            <person name="Ma J."/>
        </authorList>
    </citation>
    <scope>NUCLEOTIDE SEQUENCE [LARGE SCALE GENOMIC DNA]</scope>
    <source>
        <strain evidence="3">CGMCC 1.12477</strain>
    </source>
</reference>
<dbReference type="Proteomes" id="UP001597351">
    <property type="component" value="Unassembled WGS sequence"/>
</dbReference>
<keyword evidence="1" id="KW-0472">Membrane</keyword>
<organism evidence="2 3">
    <name type="scientific">Nocardioides aestuarii</name>
    <dbReference type="NCBI Taxonomy" id="252231"/>
    <lineage>
        <taxon>Bacteria</taxon>
        <taxon>Bacillati</taxon>
        <taxon>Actinomycetota</taxon>
        <taxon>Actinomycetes</taxon>
        <taxon>Propionibacteriales</taxon>
        <taxon>Nocardioidaceae</taxon>
        <taxon>Nocardioides</taxon>
    </lineage>
</organism>
<evidence type="ECO:0000256" key="1">
    <source>
        <dbReference type="SAM" id="Phobius"/>
    </source>
</evidence>
<keyword evidence="1" id="KW-0812">Transmembrane</keyword>
<dbReference type="EMBL" id="JBHUGD010000003">
    <property type="protein sequence ID" value="MFD1946800.1"/>
    <property type="molecule type" value="Genomic_DNA"/>
</dbReference>
<feature type="transmembrane region" description="Helical" evidence="1">
    <location>
        <begin position="101"/>
        <end position="122"/>
    </location>
</feature>
<dbReference type="PANTHER" id="PTHR37309">
    <property type="entry name" value="SLR0284 PROTEIN"/>
    <property type="match status" value="1"/>
</dbReference>
<protein>
    <submittedName>
        <fullName evidence="2">Phage holin family protein</fullName>
    </submittedName>
</protein>
<proteinExistence type="predicted"/>
<feature type="transmembrane region" description="Helical" evidence="1">
    <location>
        <begin position="34"/>
        <end position="54"/>
    </location>
</feature>
<dbReference type="RefSeq" id="WP_343917290.1">
    <property type="nucleotide sequence ID" value="NZ_BAAAJT010000002.1"/>
</dbReference>
<gene>
    <name evidence="2" type="ORF">ACFSDE_08350</name>
</gene>
<dbReference type="PANTHER" id="PTHR37309:SF1">
    <property type="entry name" value="SLR0284 PROTEIN"/>
    <property type="match status" value="1"/>
</dbReference>
<sequence>MKLIIWLLTNVLAVWVAAWIVPGIHFEGQNQGLADYWPTLVGVGVILGLVSSLVKPVVKFLSFPIVILTLGLFLWVINALMLELTGWLAGQLDLGFRVGDFFWSALLGALVISLVNWGVATVTDRD</sequence>
<comment type="caution">
    <text evidence="2">The sequence shown here is derived from an EMBL/GenBank/DDBJ whole genome shotgun (WGS) entry which is preliminary data.</text>
</comment>
<evidence type="ECO:0000313" key="2">
    <source>
        <dbReference type="EMBL" id="MFD1946800.1"/>
    </source>
</evidence>
<name>A0ABW4TJR7_9ACTN</name>
<keyword evidence="1" id="KW-1133">Transmembrane helix</keyword>
<dbReference type="InterPro" id="IPR007165">
    <property type="entry name" value="Phage_holin_4_2"/>
</dbReference>
<dbReference type="Pfam" id="PF04020">
    <property type="entry name" value="Phage_holin_4_2"/>
    <property type="match status" value="1"/>
</dbReference>
<accession>A0ABW4TJR7</accession>
<feature type="transmembrane region" description="Helical" evidence="1">
    <location>
        <begin position="61"/>
        <end position="81"/>
    </location>
</feature>
<evidence type="ECO:0000313" key="3">
    <source>
        <dbReference type="Proteomes" id="UP001597351"/>
    </source>
</evidence>
<keyword evidence="3" id="KW-1185">Reference proteome</keyword>